<dbReference type="Gene3D" id="1.10.10.60">
    <property type="entry name" value="Homeodomain-like"/>
    <property type="match status" value="1"/>
</dbReference>
<dbReference type="Pfam" id="PF02909">
    <property type="entry name" value="TetR_C_1"/>
    <property type="match status" value="1"/>
</dbReference>
<dbReference type="Gene3D" id="1.10.357.10">
    <property type="entry name" value="Tetracycline Repressor, domain 2"/>
    <property type="match status" value="1"/>
</dbReference>
<dbReference type="Pfam" id="PF00440">
    <property type="entry name" value="TetR_N"/>
    <property type="match status" value="1"/>
</dbReference>
<dbReference type="Proteomes" id="UP001501509">
    <property type="component" value="Unassembled WGS sequence"/>
</dbReference>
<feature type="domain" description="HTH tetR-type" evidence="6">
    <location>
        <begin position="29"/>
        <end position="89"/>
    </location>
</feature>
<dbReference type="EMBL" id="BAAATD010000002">
    <property type="protein sequence ID" value="GAA2589389.1"/>
    <property type="molecule type" value="Genomic_DNA"/>
</dbReference>
<dbReference type="PANTHER" id="PTHR30055">
    <property type="entry name" value="HTH-TYPE TRANSCRIPTIONAL REGULATOR RUTR"/>
    <property type="match status" value="1"/>
</dbReference>
<gene>
    <name evidence="7" type="ORF">GCM10010411_22850</name>
</gene>
<dbReference type="InterPro" id="IPR036271">
    <property type="entry name" value="Tet_transcr_reg_TetR-rel_C_sf"/>
</dbReference>
<dbReference type="InterPro" id="IPR050109">
    <property type="entry name" value="HTH-type_TetR-like_transc_reg"/>
</dbReference>
<keyword evidence="3" id="KW-0804">Transcription</keyword>
<dbReference type="PANTHER" id="PTHR30055:SF151">
    <property type="entry name" value="TRANSCRIPTIONAL REGULATORY PROTEIN"/>
    <property type="match status" value="1"/>
</dbReference>
<comment type="caution">
    <text evidence="7">The sequence shown here is derived from an EMBL/GenBank/DDBJ whole genome shotgun (WGS) entry which is preliminary data.</text>
</comment>
<name>A0ABP6BYP4_9ACTN</name>
<sequence>MPVCRAPAAHGPEMGQDGQVGTRTGRPPKISRPDIIAAARRIIDTDGVDRLTMRRLAHDLGSTPMAVYHHVRDKEELLLLVLDDIASGMLRPELPADPRERVIVTAQAMHDTLARVPWVVQVITADDLFSPTALWYNETVIDAAMACGLSIEDAVYAYRSIWYYTAGELIVRAAAARRRAEDDRPTFRERVFADLDAEELPRLSSLAGRWEEISARDTYTAGLRALVDGLLPARR</sequence>
<organism evidence="7 8">
    <name type="scientific">Actinomadura fulvescens</name>
    <dbReference type="NCBI Taxonomy" id="46160"/>
    <lineage>
        <taxon>Bacteria</taxon>
        <taxon>Bacillati</taxon>
        <taxon>Actinomycetota</taxon>
        <taxon>Actinomycetes</taxon>
        <taxon>Streptosporangiales</taxon>
        <taxon>Thermomonosporaceae</taxon>
        <taxon>Actinomadura</taxon>
    </lineage>
</organism>
<evidence type="ECO:0000256" key="1">
    <source>
        <dbReference type="ARBA" id="ARBA00023015"/>
    </source>
</evidence>
<evidence type="ECO:0000256" key="2">
    <source>
        <dbReference type="ARBA" id="ARBA00023125"/>
    </source>
</evidence>
<dbReference type="PROSITE" id="PS50977">
    <property type="entry name" value="HTH_TETR_2"/>
    <property type="match status" value="1"/>
</dbReference>
<evidence type="ECO:0000313" key="8">
    <source>
        <dbReference type="Proteomes" id="UP001501509"/>
    </source>
</evidence>
<dbReference type="SUPFAM" id="SSF48498">
    <property type="entry name" value="Tetracyclin repressor-like, C-terminal domain"/>
    <property type="match status" value="1"/>
</dbReference>
<feature type="DNA-binding region" description="H-T-H motif" evidence="4">
    <location>
        <begin position="52"/>
        <end position="71"/>
    </location>
</feature>
<evidence type="ECO:0000256" key="3">
    <source>
        <dbReference type="ARBA" id="ARBA00023163"/>
    </source>
</evidence>
<keyword evidence="1" id="KW-0805">Transcription regulation</keyword>
<keyword evidence="8" id="KW-1185">Reference proteome</keyword>
<dbReference type="InterPro" id="IPR001647">
    <property type="entry name" value="HTH_TetR"/>
</dbReference>
<evidence type="ECO:0000259" key="6">
    <source>
        <dbReference type="PROSITE" id="PS50977"/>
    </source>
</evidence>
<evidence type="ECO:0000256" key="5">
    <source>
        <dbReference type="SAM" id="MobiDB-lite"/>
    </source>
</evidence>
<protein>
    <submittedName>
        <fullName evidence="7">TetR/AcrR family transcriptional regulator C-terminal domain-containing protein</fullName>
    </submittedName>
</protein>
<proteinExistence type="predicted"/>
<dbReference type="InterPro" id="IPR004111">
    <property type="entry name" value="Repressor_TetR_C"/>
</dbReference>
<feature type="region of interest" description="Disordered" evidence="5">
    <location>
        <begin position="1"/>
        <end position="30"/>
    </location>
</feature>
<keyword evidence="2 4" id="KW-0238">DNA-binding</keyword>
<accession>A0ABP6BYP4</accession>
<reference evidence="8" key="1">
    <citation type="journal article" date="2019" name="Int. J. Syst. Evol. Microbiol.">
        <title>The Global Catalogue of Microorganisms (GCM) 10K type strain sequencing project: providing services to taxonomists for standard genome sequencing and annotation.</title>
        <authorList>
            <consortium name="The Broad Institute Genomics Platform"/>
            <consortium name="The Broad Institute Genome Sequencing Center for Infectious Disease"/>
            <person name="Wu L."/>
            <person name="Ma J."/>
        </authorList>
    </citation>
    <scope>NUCLEOTIDE SEQUENCE [LARGE SCALE GENOMIC DNA]</scope>
    <source>
        <strain evidence="8">JCM 6833</strain>
    </source>
</reference>
<evidence type="ECO:0000256" key="4">
    <source>
        <dbReference type="PROSITE-ProRule" id="PRU00335"/>
    </source>
</evidence>
<dbReference type="InterPro" id="IPR009057">
    <property type="entry name" value="Homeodomain-like_sf"/>
</dbReference>
<evidence type="ECO:0000313" key="7">
    <source>
        <dbReference type="EMBL" id="GAA2589389.1"/>
    </source>
</evidence>
<dbReference type="SUPFAM" id="SSF46689">
    <property type="entry name" value="Homeodomain-like"/>
    <property type="match status" value="1"/>
</dbReference>